<dbReference type="PANTHER" id="PTHR34406:SF1">
    <property type="entry name" value="PROTEIN YCEI"/>
    <property type="match status" value="1"/>
</dbReference>
<dbReference type="SMART" id="SM00867">
    <property type="entry name" value="YceI"/>
    <property type="match status" value="1"/>
</dbReference>
<reference evidence="3" key="1">
    <citation type="journal article" date="2019" name="Int. J. Syst. Evol. Microbiol.">
        <title>The Global Catalogue of Microorganisms (GCM) 10K type strain sequencing project: providing services to taxonomists for standard genome sequencing and annotation.</title>
        <authorList>
            <consortium name="The Broad Institute Genomics Platform"/>
            <consortium name="The Broad Institute Genome Sequencing Center for Infectious Disease"/>
            <person name="Wu L."/>
            <person name="Ma J."/>
        </authorList>
    </citation>
    <scope>NUCLEOTIDE SEQUENCE [LARGE SCALE GENOMIC DNA]</scope>
    <source>
        <strain evidence="3">KCTC 52416</strain>
    </source>
</reference>
<feature type="domain" description="Lipid/polyisoprenoid-binding YceI-like" evidence="1">
    <location>
        <begin position="4"/>
        <end position="174"/>
    </location>
</feature>
<evidence type="ECO:0000259" key="1">
    <source>
        <dbReference type="SMART" id="SM00867"/>
    </source>
</evidence>
<evidence type="ECO:0000313" key="3">
    <source>
        <dbReference type="Proteomes" id="UP001595526"/>
    </source>
</evidence>
<gene>
    <name evidence="2" type="ORF">ACFOET_21390</name>
</gene>
<evidence type="ECO:0000313" key="2">
    <source>
        <dbReference type="EMBL" id="MFC3200190.1"/>
    </source>
</evidence>
<dbReference type="InterPro" id="IPR007372">
    <property type="entry name" value="Lipid/polyisoprenoid-bd_YceI"/>
</dbReference>
<organism evidence="2 3">
    <name type="scientific">Parapedobacter deserti</name>
    <dbReference type="NCBI Taxonomy" id="1912957"/>
    <lineage>
        <taxon>Bacteria</taxon>
        <taxon>Pseudomonadati</taxon>
        <taxon>Bacteroidota</taxon>
        <taxon>Sphingobacteriia</taxon>
        <taxon>Sphingobacteriales</taxon>
        <taxon>Sphingobacteriaceae</taxon>
        <taxon>Parapedobacter</taxon>
    </lineage>
</organism>
<dbReference type="Gene3D" id="2.40.128.110">
    <property type="entry name" value="Lipid/polyisoprenoid-binding, YceI-like"/>
    <property type="match status" value="1"/>
</dbReference>
<dbReference type="EMBL" id="JBHRTA010000062">
    <property type="protein sequence ID" value="MFC3200190.1"/>
    <property type="molecule type" value="Genomic_DNA"/>
</dbReference>
<name>A0ABV7JQ12_9SPHI</name>
<proteinExistence type="predicted"/>
<dbReference type="SUPFAM" id="SSF101874">
    <property type="entry name" value="YceI-like"/>
    <property type="match status" value="1"/>
</dbReference>
<keyword evidence="3" id="KW-1185">Reference proteome</keyword>
<accession>A0ABV7JQ12</accession>
<comment type="caution">
    <text evidence="2">The sequence shown here is derived from an EMBL/GenBank/DDBJ whole genome shotgun (WGS) entry which is preliminary data.</text>
</comment>
<protein>
    <submittedName>
        <fullName evidence="2">YceI family protein</fullName>
    </submittedName>
</protein>
<dbReference type="InterPro" id="IPR036761">
    <property type="entry name" value="TTHA0802/YceI-like_sf"/>
</dbReference>
<dbReference type="PANTHER" id="PTHR34406">
    <property type="entry name" value="PROTEIN YCEI"/>
    <property type="match status" value="1"/>
</dbReference>
<sequence length="177" mass="19564">MATTWKLDPAHSELTFKVKHLVITTVTGYFRSFDGTIVTEDESDFTTGKVDFTIDTASIDTNQAQRDEHLKSADFFDAEKHPRITFTSTAIETKSEREFLLHGDLTVGETTKPMKLDVELGGTVTDPYGNFKVGFEVSGNMSRKEFGLTWSAVTEAGAVVVSDEVKILASVQFIKQA</sequence>
<dbReference type="Pfam" id="PF04264">
    <property type="entry name" value="YceI"/>
    <property type="match status" value="1"/>
</dbReference>
<dbReference type="RefSeq" id="WP_379026533.1">
    <property type="nucleotide sequence ID" value="NZ_JBHRTA010000062.1"/>
</dbReference>
<dbReference type="Proteomes" id="UP001595526">
    <property type="component" value="Unassembled WGS sequence"/>
</dbReference>